<accession>A0A368JL92</accession>
<evidence type="ECO:0000256" key="1">
    <source>
        <dbReference type="ARBA" id="ARBA00010641"/>
    </source>
</evidence>
<proteinExistence type="inferred from homology"/>
<dbReference type="GO" id="GO:0003677">
    <property type="term" value="F:DNA binding"/>
    <property type="evidence" value="ECO:0007669"/>
    <property type="project" value="UniProtKB-KW"/>
</dbReference>
<dbReference type="InterPro" id="IPR036388">
    <property type="entry name" value="WH-like_DNA-bd_sf"/>
</dbReference>
<dbReference type="OrthoDB" id="1027298at2"/>
<gene>
    <name evidence="8" type="ORF">DUE52_16925</name>
</gene>
<evidence type="ECO:0000313" key="9">
    <source>
        <dbReference type="Proteomes" id="UP000253383"/>
    </source>
</evidence>
<sequence length="184" mass="21552">MKRVLKDEELIGSYLNTRRADCLETLYKRYVHKVYGSCLTFTRDPVKAEDYTHDIFLQVFIKIDQFQGRSAFSTWLFSISQNYCRQKSRVANRMVVVAMDEVDIDNIPDSEGSDTAHAMLSQMAVVMEKISPDRMALLQLKYVDNIDVTEIARQYNINHSAVKMRLKRTREQVIDAYQKQFMMD</sequence>
<keyword evidence="5" id="KW-0804">Transcription</keyword>
<dbReference type="GO" id="GO:0006352">
    <property type="term" value="P:DNA-templated transcription initiation"/>
    <property type="evidence" value="ECO:0007669"/>
    <property type="project" value="InterPro"/>
</dbReference>
<evidence type="ECO:0000256" key="3">
    <source>
        <dbReference type="ARBA" id="ARBA00023082"/>
    </source>
</evidence>
<keyword evidence="4" id="KW-0238">DNA-binding</keyword>
<dbReference type="Pfam" id="PF04542">
    <property type="entry name" value="Sigma70_r2"/>
    <property type="match status" value="1"/>
</dbReference>
<keyword evidence="2" id="KW-0805">Transcription regulation</keyword>
<keyword evidence="3" id="KW-0731">Sigma factor</keyword>
<organism evidence="8 9">
    <name type="scientific">Larkinella punicea</name>
    <dbReference type="NCBI Taxonomy" id="2315727"/>
    <lineage>
        <taxon>Bacteria</taxon>
        <taxon>Pseudomonadati</taxon>
        <taxon>Bacteroidota</taxon>
        <taxon>Cytophagia</taxon>
        <taxon>Cytophagales</taxon>
        <taxon>Spirosomataceae</taxon>
        <taxon>Larkinella</taxon>
    </lineage>
</organism>
<comment type="similarity">
    <text evidence="1">Belongs to the sigma-70 factor family. ECF subfamily.</text>
</comment>
<evidence type="ECO:0000313" key="8">
    <source>
        <dbReference type="EMBL" id="RCR68430.1"/>
    </source>
</evidence>
<dbReference type="Proteomes" id="UP000253383">
    <property type="component" value="Unassembled WGS sequence"/>
</dbReference>
<dbReference type="GO" id="GO:0016987">
    <property type="term" value="F:sigma factor activity"/>
    <property type="evidence" value="ECO:0007669"/>
    <property type="project" value="UniProtKB-KW"/>
</dbReference>
<dbReference type="InterPro" id="IPR013249">
    <property type="entry name" value="RNA_pol_sigma70_r4_t2"/>
</dbReference>
<protein>
    <submittedName>
        <fullName evidence="8">Sigma-70 family RNA polymerase sigma factor</fullName>
    </submittedName>
</protein>
<evidence type="ECO:0000256" key="4">
    <source>
        <dbReference type="ARBA" id="ARBA00023125"/>
    </source>
</evidence>
<dbReference type="Gene3D" id="1.10.10.10">
    <property type="entry name" value="Winged helix-like DNA-binding domain superfamily/Winged helix DNA-binding domain"/>
    <property type="match status" value="1"/>
</dbReference>
<dbReference type="RefSeq" id="WP_114407205.1">
    <property type="nucleotide sequence ID" value="NZ_QOWE01000013.1"/>
</dbReference>
<dbReference type="SUPFAM" id="SSF88946">
    <property type="entry name" value="Sigma2 domain of RNA polymerase sigma factors"/>
    <property type="match status" value="1"/>
</dbReference>
<reference evidence="8 9" key="1">
    <citation type="submission" date="2018-07" db="EMBL/GenBank/DDBJ databases">
        <title>Genome analysis of Larkinella rosea.</title>
        <authorList>
            <person name="Zhou Z."/>
            <person name="Wang G."/>
        </authorList>
    </citation>
    <scope>NUCLEOTIDE SEQUENCE [LARGE SCALE GENOMIC DNA]</scope>
    <source>
        <strain evidence="9">zzj9</strain>
    </source>
</reference>
<comment type="caution">
    <text evidence="8">The sequence shown here is derived from an EMBL/GenBank/DDBJ whole genome shotgun (WGS) entry which is preliminary data.</text>
</comment>
<dbReference type="InterPro" id="IPR013324">
    <property type="entry name" value="RNA_pol_sigma_r3/r4-like"/>
</dbReference>
<dbReference type="InterPro" id="IPR007627">
    <property type="entry name" value="RNA_pol_sigma70_r2"/>
</dbReference>
<dbReference type="InterPro" id="IPR013325">
    <property type="entry name" value="RNA_pol_sigma_r2"/>
</dbReference>
<dbReference type="InterPro" id="IPR039425">
    <property type="entry name" value="RNA_pol_sigma-70-like"/>
</dbReference>
<name>A0A368JL92_9BACT</name>
<dbReference type="EMBL" id="QOWE01000013">
    <property type="protein sequence ID" value="RCR68430.1"/>
    <property type="molecule type" value="Genomic_DNA"/>
</dbReference>
<evidence type="ECO:0000259" key="7">
    <source>
        <dbReference type="Pfam" id="PF08281"/>
    </source>
</evidence>
<feature type="domain" description="RNA polymerase sigma factor 70 region 4 type 2" evidence="7">
    <location>
        <begin position="126"/>
        <end position="172"/>
    </location>
</feature>
<keyword evidence="9" id="KW-1185">Reference proteome</keyword>
<dbReference type="PANTHER" id="PTHR43133">
    <property type="entry name" value="RNA POLYMERASE ECF-TYPE SIGMA FACTO"/>
    <property type="match status" value="1"/>
</dbReference>
<dbReference type="Pfam" id="PF08281">
    <property type="entry name" value="Sigma70_r4_2"/>
    <property type="match status" value="1"/>
</dbReference>
<dbReference type="InterPro" id="IPR014284">
    <property type="entry name" value="RNA_pol_sigma-70_dom"/>
</dbReference>
<dbReference type="SUPFAM" id="SSF88659">
    <property type="entry name" value="Sigma3 and sigma4 domains of RNA polymerase sigma factors"/>
    <property type="match status" value="1"/>
</dbReference>
<dbReference type="AlphaFoldDB" id="A0A368JL92"/>
<feature type="domain" description="RNA polymerase sigma-70 region 2" evidence="6">
    <location>
        <begin position="26"/>
        <end position="90"/>
    </location>
</feature>
<evidence type="ECO:0000256" key="5">
    <source>
        <dbReference type="ARBA" id="ARBA00023163"/>
    </source>
</evidence>
<dbReference type="PANTHER" id="PTHR43133:SF8">
    <property type="entry name" value="RNA POLYMERASE SIGMA FACTOR HI_1459-RELATED"/>
    <property type="match status" value="1"/>
</dbReference>
<dbReference type="Gene3D" id="1.10.1740.10">
    <property type="match status" value="1"/>
</dbReference>
<evidence type="ECO:0000259" key="6">
    <source>
        <dbReference type="Pfam" id="PF04542"/>
    </source>
</evidence>
<evidence type="ECO:0000256" key="2">
    <source>
        <dbReference type="ARBA" id="ARBA00023015"/>
    </source>
</evidence>
<dbReference type="NCBIfam" id="TIGR02937">
    <property type="entry name" value="sigma70-ECF"/>
    <property type="match status" value="1"/>
</dbReference>